<dbReference type="Gene3D" id="3.20.20.70">
    <property type="entry name" value="Aldolase class I"/>
    <property type="match status" value="1"/>
</dbReference>
<dbReference type="InterPro" id="IPR036263">
    <property type="entry name" value="Chorismate_II_sf"/>
</dbReference>
<keyword evidence="5" id="KW-1185">Reference proteome</keyword>
<dbReference type="Pfam" id="PF01817">
    <property type="entry name" value="CM_2"/>
    <property type="match status" value="1"/>
</dbReference>
<protein>
    <recommendedName>
        <fullName evidence="1">chorismate mutase</fullName>
        <ecNumber evidence="1">5.4.99.5</ecNumber>
    </recommendedName>
</protein>
<dbReference type="Gene3D" id="1.20.59.10">
    <property type="entry name" value="Chorismate mutase"/>
    <property type="match status" value="1"/>
</dbReference>
<reference evidence="4 5" key="1">
    <citation type="submission" date="2016-10" db="EMBL/GenBank/DDBJ databases">
        <authorList>
            <person name="de Groot N.N."/>
        </authorList>
    </citation>
    <scope>NUCLEOTIDE SEQUENCE [LARGE SCALE GENOMIC DNA]</scope>
    <source>
        <strain evidence="4 5">DSM 6793</strain>
    </source>
</reference>
<gene>
    <name evidence="4" type="ORF">SAMN05421780_103185</name>
</gene>
<dbReference type="PANTHER" id="PTHR43018">
    <property type="entry name" value="PHOSPHO-2-DEHYDRO-3-DEOXYHEPTONATE ALDOLASE"/>
    <property type="match status" value="1"/>
</dbReference>
<dbReference type="SMART" id="SM00830">
    <property type="entry name" value="CM_2"/>
    <property type="match status" value="1"/>
</dbReference>
<evidence type="ECO:0000313" key="4">
    <source>
        <dbReference type="EMBL" id="SFC18191.1"/>
    </source>
</evidence>
<feature type="domain" description="Chorismate mutase" evidence="3">
    <location>
        <begin position="264"/>
        <end position="355"/>
    </location>
</feature>
<dbReference type="SUPFAM" id="SSF51569">
    <property type="entry name" value="Aldolase"/>
    <property type="match status" value="1"/>
</dbReference>
<dbReference type="InterPro" id="IPR006218">
    <property type="entry name" value="DAHP1/KDSA"/>
</dbReference>
<dbReference type="RefSeq" id="WP_091510073.1">
    <property type="nucleotide sequence ID" value="NZ_FOLE01000003.1"/>
</dbReference>
<dbReference type="Proteomes" id="UP000199514">
    <property type="component" value="Unassembled WGS sequence"/>
</dbReference>
<dbReference type="SUPFAM" id="SSF48600">
    <property type="entry name" value="Chorismate mutase II"/>
    <property type="match status" value="1"/>
</dbReference>
<dbReference type="Pfam" id="PF00793">
    <property type="entry name" value="DAHP_synth_1"/>
    <property type="match status" value="1"/>
</dbReference>
<dbReference type="PANTHER" id="PTHR43018:SF1">
    <property type="entry name" value="PROTEIN AROA(G)"/>
    <property type="match status" value="1"/>
</dbReference>
<dbReference type="InterPro" id="IPR013785">
    <property type="entry name" value="Aldolase_TIM"/>
</dbReference>
<proteinExistence type="predicted"/>
<dbReference type="GO" id="GO:0004106">
    <property type="term" value="F:chorismate mutase activity"/>
    <property type="evidence" value="ECO:0007669"/>
    <property type="project" value="UniProtKB-EC"/>
</dbReference>
<evidence type="ECO:0000313" key="5">
    <source>
        <dbReference type="Proteomes" id="UP000199514"/>
    </source>
</evidence>
<dbReference type="EC" id="5.4.99.5" evidence="1"/>
<dbReference type="EMBL" id="FOLE01000003">
    <property type="protein sequence ID" value="SFC18191.1"/>
    <property type="molecule type" value="Genomic_DNA"/>
</dbReference>
<dbReference type="STRING" id="927664.SAMN05421780_103185"/>
<organism evidence="4 5">
    <name type="scientific">Flexibacter flexilis DSM 6793</name>
    <dbReference type="NCBI Taxonomy" id="927664"/>
    <lineage>
        <taxon>Bacteria</taxon>
        <taxon>Pseudomonadati</taxon>
        <taxon>Bacteroidota</taxon>
        <taxon>Cytophagia</taxon>
        <taxon>Cytophagales</taxon>
        <taxon>Flexibacteraceae</taxon>
        <taxon>Flexibacter</taxon>
    </lineage>
</organism>
<accession>A0A1I1H343</accession>
<evidence type="ECO:0000256" key="2">
    <source>
        <dbReference type="ARBA" id="ARBA00022679"/>
    </source>
</evidence>
<dbReference type="InterPro" id="IPR036979">
    <property type="entry name" value="CM_dom_sf"/>
</dbReference>
<keyword evidence="2" id="KW-0808">Transferase</keyword>
<name>A0A1I1H343_9BACT</name>
<dbReference type="GO" id="GO:0016740">
    <property type="term" value="F:transferase activity"/>
    <property type="evidence" value="ECO:0007669"/>
    <property type="project" value="UniProtKB-KW"/>
</dbReference>
<evidence type="ECO:0000256" key="1">
    <source>
        <dbReference type="ARBA" id="ARBA00012404"/>
    </source>
</evidence>
<dbReference type="GO" id="GO:0046417">
    <property type="term" value="P:chorismate metabolic process"/>
    <property type="evidence" value="ECO:0007669"/>
    <property type="project" value="InterPro"/>
</dbReference>
<dbReference type="InterPro" id="IPR002701">
    <property type="entry name" value="CM_II_prokaryot"/>
</dbReference>
<evidence type="ECO:0000259" key="3">
    <source>
        <dbReference type="PROSITE" id="PS51168"/>
    </source>
</evidence>
<dbReference type="AlphaFoldDB" id="A0A1I1H343"/>
<dbReference type="InterPro" id="IPR052899">
    <property type="entry name" value="Class-I_DAHP_synthase"/>
</dbReference>
<dbReference type="OrthoDB" id="9780456at2"/>
<sequence length="365" mass="40702">MNNSNVSWLGKNTPYIIAGPCSAETEEQVLQTAHELAKDPRITAFRAGIWKPRTRPNNFEGHGTMALPWLQRVKAETGLPVCTEVANAAHVEDCLKHGVDILWIGARTTVNPFSVQEIADALRGTDIPVMVKNPVTPDLQLWLGAIERLHNVGLTKIAAIHRGFSSLEKTAYRNAPLWSLAIDFRVQMPEIPMICDPSHIAGKANLLSEVSQMALDLDMAGLMIETHPNPPAAWSDAAQQVTPHVLLTELLAGLTVKQSNSDDIDFVIKMEQLRQRIDHIDKSLLQLLADRMEVAREIGVSKHDHRVTLLQLRRWADLLDKRLEQAKALQLSDKLIEQLYNLIHQEAILTQKDAALSQKDKAKSL</sequence>
<dbReference type="PROSITE" id="PS51168">
    <property type="entry name" value="CHORISMATE_MUT_2"/>
    <property type="match status" value="1"/>
</dbReference>